<protein>
    <submittedName>
        <fullName evidence="2">Uncharacterized protein</fullName>
    </submittedName>
</protein>
<dbReference type="AlphaFoldDB" id="A0A1C9WAL3"/>
<keyword evidence="1" id="KW-0472">Membrane</keyword>
<keyword evidence="1" id="KW-1133">Transmembrane helix</keyword>
<feature type="transmembrane region" description="Helical" evidence="1">
    <location>
        <begin position="98"/>
        <end position="122"/>
    </location>
</feature>
<dbReference type="STRING" id="1769779.AUP74_02790"/>
<keyword evidence="1" id="KW-0812">Transmembrane</keyword>
<name>A0A1C9WAL3_9GAMM</name>
<evidence type="ECO:0000313" key="3">
    <source>
        <dbReference type="Proteomes" id="UP000095672"/>
    </source>
</evidence>
<dbReference type="KEGG" id="micc:AUP74_02790"/>
<feature type="transmembrane region" description="Helical" evidence="1">
    <location>
        <begin position="68"/>
        <end position="86"/>
    </location>
</feature>
<gene>
    <name evidence="2" type="ORF">AUP74_02790</name>
</gene>
<keyword evidence="3" id="KW-1185">Reference proteome</keyword>
<reference evidence="3" key="1">
    <citation type="submission" date="2016-01" db="EMBL/GenBank/DDBJ databases">
        <title>Complete genome sequence of Microbulbifer sp. CCB-MM1, a halophile isolated from Matang Mangrove Forest, Perak.</title>
        <authorList>
            <person name="Moh T.H."/>
            <person name="Dinesh B."/>
            <person name="Lau N.-S."/>
            <person name="Go F."/>
            <person name="Alexander Chong S.-C."/>
        </authorList>
    </citation>
    <scope>NUCLEOTIDE SEQUENCE [LARGE SCALE GENOMIC DNA]</scope>
    <source>
        <strain evidence="3">CCB-MM1</strain>
    </source>
</reference>
<accession>A0A1C9WAL3</accession>
<evidence type="ECO:0000313" key="2">
    <source>
        <dbReference type="EMBL" id="AOS98185.1"/>
    </source>
</evidence>
<dbReference type="Proteomes" id="UP000095672">
    <property type="component" value="Chromosome"/>
</dbReference>
<dbReference type="EMBL" id="CP014143">
    <property type="protein sequence ID" value="AOS98185.1"/>
    <property type="molecule type" value="Genomic_DNA"/>
</dbReference>
<evidence type="ECO:0000256" key="1">
    <source>
        <dbReference type="SAM" id="Phobius"/>
    </source>
</evidence>
<sequence length="124" mass="13569">MDSFDQKHSKIVGMTDSALMGNDPEFDAWLSRELQFDEPYLDDDGFCEQVMAKLPAPSKRSEKRATRVQYAAVVAASAIVAWQFPFDEVLTEAVRQSISLYSLVGVGLLASLAAMTGGILAARH</sequence>
<organism evidence="2 3">
    <name type="scientific">Microbulbifer aggregans</name>
    <dbReference type="NCBI Taxonomy" id="1769779"/>
    <lineage>
        <taxon>Bacteria</taxon>
        <taxon>Pseudomonadati</taxon>
        <taxon>Pseudomonadota</taxon>
        <taxon>Gammaproteobacteria</taxon>
        <taxon>Cellvibrionales</taxon>
        <taxon>Microbulbiferaceae</taxon>
        <taxon>Microbulbifer</taxon>
    </lineage>
</organism>
<dbReference type="RefSeq" id="WP_069948077.1">
    <property type="nucleotide sequence ID" value="NZ_CP014143.1"/>
</dbReference>
<proteinExistence type="predicted"/>
<dbReference type="OrthoDB" id="5733264at2"/>
<dbReference type="PATRIC" id="fig|1769779.3.peg.2785"/>